<sequence length="221" mass="25421">MANAQRLSYIQSTDGNYIIVSTVGLQVGSQIKMSEFKSILRKWKRPAILKKRIKRGKRKENWEHQIEKSLNECEDVRNILAARFRTLDESKINNGRFYAQHAEAFVTQPLSKEELDTIKYTNFAMERYCRLGTRPVIPKTCSTNRRKLKVDLSPTVISTEESENQAIVKDFSEFVEVSFNSLSISDEHTLQPNFTTLPEEKPDAENPLFLESLFSNGSNIP</sequence>
<evidence type="ECO:0000313" key="2">
    <source>
        <dbReference type="Proteomes" id="UP000031516"/>
    </source>
</evidence>
<keyword evidence="2" id="KW-1185">Reference proteome</keyword>
<reference evidence="1 2" key="1">
    <citation type="submission" date="2014-03" db="EMBL/GenBank/DDBJ databases">
        <title>The genome of Kluyveromyces dobzhanskii.</title>
        <authorList>
            <person name="Nystedt B."/>
            <person name="Astrom S."/>
        </authorList>
    </citation>
    <scope>NUCLEOTIDE SEQUENCE [LARGE SCALE GENOMIC DNA]</scope>
    <source>
        <strain evidence="1 2">CBS 2104</strain>
    </source>
</reference>
<dbReference type="OrthoDB" id="10435787at2759"/>
<accession>A0A0A8L015</accession>
<dbReference type="EMBL" id="CCBQ010000013">
    <property type="protein sequence ID" value="CDO92345.1"/>
    <property type="molecule type" value="Genomic_DNA"/>
</dbReference>
<evidence type="ECO:0000313" key="1">
    <source>
        <dbReference type="EMBL" id="CDO92345.1"/>
    </source>
</evidence>
<dbReference type="AlphaFoldDB" id="A0A0A8L015"/>
<gene>
    <name evidence="1" type="ORF">KLDO_g665</name>
</gene>
<dbReference type="Proteomes" id="UP000031516">
    <property type="component" value="Unassembled WGS sequence"/>
</dbReference>
<protein>
    <submittedName>
        <fullName evidence="1">WGS project CCBQ000000000 data, contig 00041</fullName>
    </submittedName>
</protein>
<organism evidence="1 2">
    <name type="scientific">Kluyveromyces dobzhanskii CBS 2104</name>
    <dbReference type="NCBI Taxonomy" id="1427455"/>
    <lineage>
        <taxon>Eukaryota</taxon>
        <taxon>Fungi</taxon>
        <taxon>Dikarya</taxon>
        <taxon>Ascomycota</taxon>
        <taxon>Saccharomycotina</taxon>
        <taxon>Saccharomycetes</taxon>
        <taxon>Saccharomycetales</taxon>
        <taxon>Saccharomycetaceae</taxon>
        <taxon>Kluyveromyces</taxon>
    </lineage>
</organism>
<comment type="caution">
    <text evidence="1">The sequence shown here is derived from an EMBL/GenBank/DDBJ whole genome shotgun (WGS) entry which is preliminary data.</text>
</comment>
<name>A0A0A8L015_9SACH</name>
<proteinExistence type="predicted"/>